<feature type="compositionally biased region" description="Basic and acidic residues" evidence="6">
    <location>
        <begin position="104"/>
        <end position="121"/>
    </location>
</feature>
<evidence type="ECO:0008006" key="11">
    <source>
        <dbReference type="Google" id="ProtNLM"/>
    </source>
</evidence>
<dbReference type="GO" id="GO:0045292">
    <property type="term" value="P:mRNA cis splicing, via spliceosome"/>
    <property type="evidence" value="ECO:0007669"/>
    <property type="project" value="InterPro"/>
</dbReference>
<feature type="compositionally biased region" description="Basic and acidic residues" evidence="6">
    <location>
        <begin position="608"/>
        <end position="628"/>
    </location>
</feature>
<protein>
    <recommendedName>
        <fullName evidence="11">Pre-mRNA-processing protein prp40</fullName>
    </recommendedName>
</protein>
<dbReference type="InterPro" id="IPR002713">
    <property type="entry name" value="FF_domain"/>
</dbReference>
<dbReference type="SUPFAM" id="SSF81698">
    <property type="entry name" value="FF domain"/>
    <property type="match status" value="5"/>
</dbReference>
<evidence type="ECO:0000313" key="9">
    <source>
        <dbReference type="EMBL" id="KAF2222925.1"/>
    </source>
</evidence>
<dbReference type="GO" id="GO:0071004">
    <property type="term" value="C:U2-type prespliceosome"/>
    <property type="evidence" value="ECO:0007669"/>
    <property type="project" value="TreeGrafter"/>
</dbReference>
<dbReference type="SUPFAM" id="SSF51045">
    <property type="entry name" value="WW domain"/>
    <property type="match status" value="1"/>
</dbReference>
<dbReference type="SMART" id="SM00456">
    <property type="entry name" value="WW"/>
    <property type="match status" value="2"/>
</dbReference>
<feature type="compositionally biased region" description="Basic and acidic residues" evidence="6">
    <location>
        <begin position="728"/>
        <end position="739"/>
    </location>
</feature>
<dbReference type="PROSITE" id="PS51676">
    <property type="entry name" value="FF"/>
    <property type="match status" value="4"/>
</dbReference>
<dbReference type="PANTHER" id="PTHR11864">
    <property type="entry name" value="PRE-MRNA-PROCESSING PROTEIN PRP40"/>
    <property type="match status" value="1"/>
</dbReference>
<comment type="subcellular location">
    <subcellularLocation>
        <location evidence="1">Nucleus</location>
    </subcellularLocation>
</comment>
<dbReference type="InterPro" id="IPR036020">
    <property type="entry name" value="WW_dom_sf"/>
</dbReference>
<feature type="domain" description="WW" evidence="7">
    <location>
        <begin position="5"/>
        <end position="39"/>
    </location>
</feature>
<dbReference type="GO" id="GO:0003723">
    <property type="term" value="F:RNA binding"/>
    <property type="evidence" value="ECO:0007669"/>
    <property type="project" value="TreeGrafter"/>
</dbReference>
<accession>A0A6A6GB19</accession>
<feature type="domain" description="FF" evidence="8">
    <location>
        <begin position="141"/>
        <end position="196"/>
    </location>
</feature>
<dbReference type="PROSITE" id="PS01159">
    <property type="entry name" value="WW_DOMAIN_1"/>
    <property type="match status" value="1"/>
</dbReference>
<feature type="domain" description="FF" evidence="8">
    <location>
        <begin position="208"/>
        <end position="264"/>
    </location>
</feature>
<dbReference type="Gene3D" id="1.10.10.440">
    <property type="entry name" value="FF domain"/>
    <property type="match status" value="4"/>
</dbReference>
<feature type="compositionally biased region" description="Basic and acidic residues" evidence="6">
    <location>
        <begin position="643"/>
        <end position="689"/>
    </location>
</feature>
<evidence type="ECO:0000256" key="2">
    <source>
        <dbReference type="ARBA" id="ARBA00022664"/>
    </source>
</evidence>
<dbReference type="CDD" id="cd00201">
    <property type="entry name" value="WW"/>
    <property type="match status" value="1"/>
</dbReference>
<evidence type="ECO:0000259" key="8">
    <source>
        <dbReference type="PROSITE" id="PS51676"/>
    </source>
</evidence>
<feature type="region of interest" description="Disordered" evidence="6">
    <location>
        <begin position="1"/>
        <end position="24"/>
    </location>
</feature>
<feature type="region of interest" description="Disordered" evidence="6">
    <location>
        <begin position="561"/>
        <end position="752"/>
    </location>
</feature>
<feature type="compositionally biased region" description="Basic and acidic residues" evidence="6">
    <location>
        <begin position="574"/>
        <end position="599"/>
    </location>
</feature>
<dbReference type="InterPro" id="IPR036517">
    <property type="entry name" value="FF_domain_sf"/>
</dbReference>
<evidence type="ECO:0000256" key="6">
    <source>
        <dbReference type="SAM" id="MobiDB-lite"/>
    </source>
</evidence>
<evidence type="ECO:0000256" key="1">
    <source>
        <dbReference type="ARBA" id="ARBA00004123"/>
    </source>
</evidence>
<dbReference type="GO" id="GO:0005685">
    <property type="term" value="C:U1 snRNP"/>
    <property type="evidence" value="ECO:0007669"/>
    <property type="project" value="TreeGrafter"/>
</dbReference>
<keyword evidence="10" id="KW-1185">Reference proteome</keyword>
<keyword evidence="3" id="KW-0677">Repeat</keyword>
<dbReference type="Pfam" id="PF00397">
    <property type="entry name" value="WW"/>
    <property type="match status" value="1"/>
</dbReference>
<keyword evidence="5" id="KW-0539">Nucleus</keyword>
<sequence length="752" mass="88086">MATNGAAAGGWSETTDPKSGRPYYWNTQTNATSWIKPDELLNPSQLATGWTQTSTADGRIYWFNKTDREKTAWVAPAGWEAAPPARNDETSIVSSSFNYSSRDQPSRDFAPRDDFRRDRPFEQSGYRGPIAATPSSYQNATPAEKEAAFNKLMKKVGVQPDWSWEQAIKAAVTDPAFRAIDDPSDRKDAFERYQDDIKREEEDRKKARMVKLSADFRAMLQRHPEIKRFSRWNKIRPFIEGEAVFRSTDDEEERKKLFEDYKSELRREYEEKQYYQHEEAVNELGHILREVGMGPDTHWEEAQKMLSENQAFQDEKFQTLARSEILDRFESSVRRMWDDVNRVKQRNKQLEERQARKNREEFIQLLHELHKQDVLQATTPWRKVYSHVSADERFQNLLKNVRTGTFHTDGSTPLDLFFDFVDDLDRDMRELAIDVQDYLHKARVKLTDKSTLDDFSSAISGSKRLSILGPKKTAVLYERVMSDMAKTFEEEKLAEASRAKKKAIDALRHRIESLEPPVGPDDTWELIRPRVERLEEYAALDNDDDRRKAFDKHLRRVKEDAYDAEKRERRHRREREDRHRDRDPRDRERDSYRERDSRRRSPSPSVVSERDAYAEDRKRAMEQRERQYRAGGGSSSGLSPPPREWRRDDDRFGDRRTSLDDPPRRRGEGREDRYDRERRERDAERERAYVSRADPGSRGGELDYGEESGDLSRKRPGSSGVARASKKAKLDEEAKEEKALQSGSEEGEIEEV</sequence>
<dbReference type="SMART" id="SM00441">
    <property type="entry name" value="FF"/>
    <property type="match status" value="5"/>
</dbReference>
<evidence type="ECO:0000256" key="3">
    <source>
        <dbReference type="ARBA" id="ARBA00022737"/>
    </source>
</evidence>
<dbReference type="Pfam" id="PF01846">
    <property type="entry name" value="FF"/>
    <property type="match status" value="3"/>
</dbReference>
<feature type="domain" description="FF" evidence="8">
    <location>
        <begin position="500"/>
        <end position="556"/>
    </location>
</feature>
<dbReference type="PANTHER" id="PTHR11864:SF0">
    <property type="entry name" value="PRP40 PRE-MRNA PROCESSING FACTOR 40 HOMOLOG A (YEAST)"/>
    <property type="match status" value="1"/>
</dbReference>
<dbReference type="Proteomes" id="UP000799538">
    <property type="component" value="Unassembled WGS sequence"/>
</dbReference>
<dbReference type="PROSITE" id="PS50020">
    <property type="entry name" value="WW_DOMAIN_2"/>
    <property type="match status" value="2"/>
</dbReference>
<keyword evidence="2" id="KW-0507">mRNA processing</keyword>
<feature type="domain" description="WW" evidence="7">
    <location>
        <begin position="44"/>
        <end position="78"/>
    </location>
</feature>
<dbReference type="InterPro" id="IPR039726">
    <property type="entry name" value="Prp40-like"/>
</dbReference>
<organism evidence="9 10">
    <name type="scientific">Elsinoe ampelina</name>
    <dbReference type="NCBI Taxonomy" id="302913"/>
    <lineage>
        <taxon>Eukaryota</taxon>
        <taxon>Fungi</taxon>
        <taxon>Dikarya</taxon>
        <taxon>Ascomycota</taxon>
        <taxon>Pezizomycotina</taxon>
        <taxon>Dothideomycetes</taxon>
        <taxon>Dothideomycetidae</taxon>
        <taxon>Myriangiales</taxon>
        <taxon>Elsinoaceae</taxon>
        <taxon>Elsinoe</taxon>
    </lineage>
</organism>
<dbReference type="EMBL" id="ML992507">
    <property type="protein sequence ID" value="KAF2222925.1"/>
    <property type="molecule type" value="Genomic_DNA"/>
</dbReference>
<name>A0A6A6GB19_9PEZI</name>
<dbReference type="Gene3D" id="2.20.70.10">
    <property type="match status" value="1"/>
</dbReference>
<proteinExistence type="predicted"/>
<evidence type="ECO:0000256" key="5">
    <source>
        <dbReference type="ARBA" id="ARBA00023242"/>
    </source>
</evidence>
<gene>
    <name evidence="9" type="ORF">BDZ85DRAFT_119527</name>
</gene>
<reference evidence="10" key="1">
    <citation type="journal article" date="2020" name="Stud. Mycol.">
        <title>101 Dothideomycetes genomes: A test case for predicting lifestyles and emergence of pathogens.</title>
        <authorList>
            <person name="Haridas S."/>
            <person name="Albert R."/>
            <person name="Binder M."/>
            <person name="Bloem J."/>
            <person name="LaButti K."/>
            <person name="Salamov A."/>
            <person name="Andreopoulos B."/>
            <person name="Baker S."/>
            <person name="Barry K."/>
            <person name="Bills G."/>
            <person name="Bluhm B."/>
            <person name="Cannon C."/>
            <person name="Castanera R."/>
            <person name="Culley D."/>
            <person name="Daum C."/>
            <person name="Ezra D."/>
            <person name="Gonzalez J."/>
            <person name="Henrissat B."/>
            <person name="Kuo A."/>
            <person name="Liang C."/>
            <person name="Lipzen A."/>
            <person name="Lutzoni F."/>
            <person name="Magnuson J."/>
            <person name="Mondo S."/>
            <person name="Nolan M."/>
            <person name="Ohm R."/>
            <person name="Pangilinan J."/>
            <person name="Park H.-J."/>
            <person name="Ramirez L."/>
            <person name="Alfaro M."/>
            <person name="Sun H."/>
            <person name="Tritt A."/>
            <person name="Yoshinaga Y."/>
            <person name="Zwiers L.-H."/>
            <person name="Turgeon B."/>
            <person name="Goodwin S."/>
            <person name="Spatafora J."/>
            <person name="Crous P."/>
            <person name="Grigoriev I."/>
        </authorList>
    </citation>
    <scope>NUCLEOTIDE SEQUENCE [LARGE SCALE GENOMIC DNA]</scope>
    <source>
        <strain evidence="10">CECT 20119</strain>
    </source>
</reference>
<evidence type="ECO:0000313" key="10">
    <source>
        <dbReference type="Proteomes" id="UP000799538"/>
    </source>
</evidence>
<dbReference type="FunFam" id="1.10.10.440:FF:000013">
    <property type="entry name" value="pre-mRNA-processing protein 40A isoform X1"/>
    <property type="match status" value="1"/>
</dbReference>
<dbReference type="InterPro" id="IPR001202">
    <property type="entry name" value="WW_dom"/>
</dbReference>
<feature type="domain" description="FF" evidence="8">
    <location>
        <begin position="354"/>
        <end position="423"/>
    </location>
</feature>
<evidence type="ECO:0000259" key="7">
    <source>
        <dbReference type="PROSITE" id="PS50020"/>
    </source>
</evidence>
<keyword evidence="4" id="KW-0508">mRNA splicing</keyword>
<feature type="region of interest" description="Disordered" evidence="6">
    <location>
        <begin position="96"/>
        <end position="139"/>
    </location>
</feature>
<evidence type="ECO:0000256" key="4">
    <source>
        <dbReference type="ARBA" id="ARBA00023187"/>
    </source>
</evidence>
<dbReference type="OrthoDB" id="187617at2759"/>
<dbReference type="AlphaFoldDB" id="A0A6A6GB19"/>